<evidence type="ECO:0000256" key="2">
    <source>
        <dbReference type="ARBA" id="ARBA00022700"/>
    </source>
</evidence>
<proteinExistence type="inferred from homology"/>
<keyword evidence="5" id="KW-1185">Reference proteome</keyword>
<keyword evidence="2" id="KW-0734">Signal transduction inhibitor</keyword>
<evidence type="ECO:0000256" key="1">
    <source>
        <dbReference type="ARBA" id="ARBA00007457"/>
    </source>
</evidence>
<reference evidence="4" key="1">
    <citation type="submission" date="2022-01" db="EMBL/GenBank/DDBJ databases">
        <authorList>
            <person name="Braso-Vives M."/>
        </authorList>
    </citation>
    <scope>NUCLEOTIDE SEQUENCE</scope>
</reference>
<name>A0A8J9ZEA0_BRALA</name>
<dbReference type="GO" id="GO:0009968">
    <property type="term" value="P:negative regulation of signal transduction"/>
    <property type="evidence" value="ECO:0007669"/>
    <property type="project" value="UniProtKB-KW"/>
</dbReference>
<feature type="region of interest" description="Disordered" evidence="3">
    <location>
        <begin position="135"/>
        <end position="160"/>
    </location>
</feature>
<accession>A0A8J9ZEA0</accession>
<dbReference type="AlphaFoldDB" id="A0A8J9ZEA0"/>
<dbReference type="InterPro" id="IPR026512">
    <property type="entry name" value="RGS7BP/RGS9BP"/>
</dbReference>
<dbReference type="EMBL" id="OV696687">
    <property type="protein sequence ID" value="CAH1253018.1"/>
    <property type="molecule type" value="Genomic_DNA"/>
</dbReference>
<dbReference type="PANTHER" id="PTHR21029">
    <property type="entry name" value="R-SEVEN BINDING PROTEIN (R7BP) HOMOLOG"/>
    <property type="match status" value="1"/>
</dbReference>
<comment type="similarity">
    <text evidence="1">Belongs to the RGS7BP/RGS9BP family.</text>
</comment>
<evidence type="ECO:0000313" key="4">
    <source>
        <dbReference type="EMBL" id="CAH1253018.1"/>
    </source>
</evidence>
<dbReference type="OrthoDB" id="9876293at2759"/>
<evidence type="ECO:0000313" key="5">
    <source>
        <dbReference type="Proteomes" id="UP000838412"/>
    </source>
</evidence>
<feature type="region of interest" description="Disordered" evidence="3">
    <location>
        <begin position="10"/>
        <end position="38"/>
    </location>
</feature>
<evidence type="ECO:0000256" key="3">
    <source>
        <dbReference type="SAM" id="MobiDB-lite"/>
    </source>
</evidence>
<gene>
    <name evidence="4" type="primary">Hypp1064</name>
    <name evidence="4" type="ORF">BLAG_LOCUS12931</name>
</gene>
<dbReference type="Proteomes" id="UP000838412">
    <property type="component" value="Chromosome 2"/>
</dbReference>
<sequence>MSTAPNVLALRFGRKNSVQPQATSPAFEPRDSPEPLTSKKTKELHEFNVQIAVYRDLLTHIGGRRDTPGLRTEIRKTRYKCMELSCALKLRVEPLTQTLNADQMEELQTRVHNVCCALELFIRELQKSYRLTSAFEPREKRRKSRSASKPDDPGADRWSQASWASQLSSALARRASQVSVVGRHRLSQASIGNTLQTNGCSVGGSPQEAPGELHPWMPSMERKKHGKLEELAAILGDIVSSQSTLCELYEVIPAAQETGAEDQLEEKRRKMPRCFSLGMCCFRPAIVI</sequence>
<organism evidence="4 5">
    <name type="scientific">Branchiostoma lanceolatum</name>
    <name type="common">Common lancelet</name>
    <name type="synonym">Amphioxus lanceolatum</name>
    <dbReference type="NCBI Taxonomy" id="7740"/>
    <lineage>
        <taxon>Eukaryota</taxon>
        <taxon>Metazoa</taxon>
        <taxon>Chordata</taxon>
        <taxon>Cephalochordata</taxon>
        <taxon>Leptocardii</taxon>
        <taxon>Amphioxiformes</taxon>
        <taxon>Branchiostomatidae</taxon>
        <taxon>Branchiostoma</taxon>
    </lineage>
</organism>
<protein>
    <submittedName>
        <fullName evidence="4">Hypp1064 protein</fullName>
    </submittedName>
</protein>